<name>A0A552D5T3_MICAE</name>
<dbReference type="EMBL" id="SFBK01000288">
    <property type="protein sequence ID" value="TRU17568.1"/>
    <property type="molecule type" value="Genomic_DNA"/>
</dbReference>
<evidence type="ECO:0000256" key="2">
    <source>
        <dbReference type="ARBA" id="ARBA00007783"/>
    </source>
</evidence>
<keyword evidence="6 8" id="KW-1133">Transmembrane helix</keyword>
<evidence type="ECO:0000256" key="8">
    <source>
        <dbReference type="RuleBase" id="RU361157"/>
    </source>
</evidence>
<sequence length="376" mass="42422">MLLILFNRVSNSRFFPLFFKEINQIIRDKNLLIFLLFSPIIQLLIFGYSINPDIQKLKLGVVNYDNNFQSRELISALTQNQAFNLEIILKNEKELSEKIKEGKLTIGLIIPPDFSQKLNQDKITEIQIIIDGVDANTAGVSWGYIKQIIRRYNQKLNLDQVSPLIIPQTIFLYNPGLISSWFFVPGIMGAIFTLTSSLVSSGTVIREKDTGTLEQLLMTPSEAWEILLAKIVPLFILLMGNVFLSLELGIIVFKIPLRGNFVLFMVLSGVYILIGIGIGIILATISRTQQQAFLLSFFVNLPLIQLSGSIAPLESMPLILKYFSLLNPLRHYVNITRAIMIKGLNLDILWPEATALVGFALLILSIGINRFHRQLS</sequence>
<protein>
    <recommendedName>
        <fullName evidence="8">Transport permease protein</fullName>
    </recommendedName>
</protein>
<accession>A0A552D5T3</accession>
<reference evidence="10 11" key="1">
    <citation type="submission" date="2019-01" db="EMBL/GenBank/DDBJ databases">
        <title>Coherence of Microcystis species and biogeography revealed through population genomics.</title>
        <authorList>
            <person name="Perez-Carrascal O.M."/>
            <person name="Terrat Y."/>
            <person name="Giani A."/>
            <person name="Fortin N."/>
            <person name="Tromas N."/>
            <person name="Shapiro B.J."/>
        </authorList>
    </citation>
    <scope>NUCLEOTIDE SEQUENCE [LARGE SCALE GENOMIC DNA]</scope>
    <source>
        <strain evidence="10">Ma_QC_B_20070730_S2</strain>
    </source>
</reference>
<evidence type="ECO:0000256" key="6">
    <source>
        <dbReference type="ARBA" id="ARBA00022989"/>
    </source>
</evidence>
<organism evidence="10 11">
    <name type="scientific">Microcystis aeruginosa Ma_QC_B_20070730_S2</name>
    <dbReference type="NCBI Taxonomy" id="2486256"/>
    <lineage>
        <taxon>Bacteria</taxon>
        <taxon>Bacillati</taxon>
        <taxon>Cyanobacteriota</taxon>
        <taxon>Cyanophyceae</taxon>
        <taxon>Oscillatoriophycideae</taxon>
        <taxon>Chroococcales</taxon>
        <taxon>Microcystaceae</taxon>
        <taxon>Microcystis</taxon>
    </lineage>
</organism>
<dbReference type="AlphaFoldDB" id="A0A552D5T3"/>
<keyword evidence="4 8" id="KW-1003">Cell membrane</keyword>
<feature type="transmembrane region" description="Helical" evidence="8">
    <location>
        <begin position="226"/>
        <end position="255"/>
    </location>
</feature>
<evidence type="ECO:0000256" key="5">
    <source>
        <dbReference type="ARBA" id="ARBA00022692"/>
    </source>
</evidence>
<feature type="domain" description="ABC transmembrane type-2" evidence="9">
    <location>
        <begin position="138"/>
        <end position="374"/>
    </location>
</feature>
<feature type="transmembrane region" description="Helical" evidence="8">
    <location>
        <begin position="261"/>
        <end position="285"/>
    </location>
</feature>
<dbReference type="PRINTS" id="PR00164">
    <property type="entry name" value="ABC2TRNSPORT"/>
</dbReference>
<feature type="transmembrane region" description="Helical" evidence="8">
    <location>
        <begin position="31"/>
        <end position="50"/>
    </location>
</feature>
<feature type="transmembrane region" description="Helical" evidence="8">
    <location>
        <begin position="348"/>
        <end position="368"/>
    </location>
</feature>
<dbReference type="GO" id="GO:0140359">
    <property type="term" value="F:ABC-type transporter activity"/>
    <property type="evidence" value="ECO:0007669"/>
    <property type="project" value="InterPro"/>
</dbReference>
<dbReference type="Pfam" id="PF12698">
    <property type="entry name" value="ABC2_membrane_3"/>
    <property type="match status" value="1"/>
</dbReference>
<gene>
    <name evidence="10" type="ORF">EWV80_22045</name>
</gene>
<evidence type="ECO:0000256" key="7">
    <source>
        <dbReference type="ARBA" id="ARBA00023136"/>
    </source>
</evidence>
<dbReference type="PANTHER" id="PTHR30294:SF29">
    <property type="entry name" value="MULTIDRUG ABC TRANSPORTER PERMEASE YBHS-RELATED"/>
    <property type="match status" value="1"/>
</dbReference>
<dbReference type="PROSITE" id="PS51012">
    <property type="entry name" value="ABC_TM2"/>
    <property type="match status" value="1"/>
</dbReference>
<evidence type="ECO:0000313" key="11">
    <source>
        <dbReference type="Proteomes" id="UP000320551"/>
    </source>
</evidence>
<evidence type="ECO:0000313" key="10">
    <source>
        <dbReference type="EMBL" id="TRU17568.1"/>
    </source>
</evidence>
<dbReference type="GO" id="GO:0043190">
    <property type="term" value="C:ATP-binding cassette (ABC) transporter complex"/>
    <property type="evidence" value="ECO:0007669"/>
    <property type="project" value="InterPro"/>
</dbReference>
<dbReference type="InterPro" id="IPR047817">
    <property type="entry name" value="ABC2_TM_bact-type"/>
</dbReference>
<keyword evidence="3 8" id="KW-0813">Transport</keyword>
<proteinExistence type="inferred from homology"/>
<feature type="transmembrane region" description="Helical" evidence="8">
    <location>
        <begin position="181"/>
        <end position="205"/>
    </location>
</feature>
<evidence type="ECO:0000256" key="3">
    <source>
        <dbReference type="ARBA" id="ARBA00022448"/>
    </source>
</evidence>
<dbReference type="PANTHER" id="PTHR30294">
    <property type="entry name" value="MEMBRANE COMPONENT OF ABC TRANSPORTER YHHJ-RELATED"/>
    <property type="match status" value="1"/>
</dbReference>
<evidence type="ECO:0000256" key="4">
    <source>
        <dbReference type="ARBA" id="ARBA00022475"/>
    </source>
</evidence>
<evidence type="ECO:0000256" key="1">
    <source>
        <dbReference type="ARBA" id="ARBA00004651"/>
    </source>
</evidence>
<keyword evidence="7 8" id="KW-0472">Membrane</keyword>
<comment type="subcellular location">
    <subcellularLocation>
        <location evidence="1 8">Cell membrane</location>
        <topology evidence="1 8">Multi-pass membrane protein</topology>
    </subcellularLocation>
</comment>
<dbReference type="InterPro" id="IPR051449">
    <property type="entry name" value="ABC-2_transporter_component"/>
</dbReference>
<feature type="transmembrane region" description="Helical" evidence="8">
    <location>
        <begin position="292"/>
        <end position="313"/>
    </location>
</feature>
<keyword evidence="5 8" id="KW-0812">Transmembrane</keyword>
<comment type="similarity">
    <text evidence="2 8">Belongs to the ABC-2 integral membrane protein family.</text>
</comment>
<comment type="caution">
    <text evidence="10">The sequence shown here is derived from an EMBL/GenBank/DDBJ whole genome shotgun (WGS) entry which is preliminary data.</text>
</comment>
<dbReference type="InterPro" id="IPR000412">
    <property type="entry name" value="ABC_2_transport"/>
</dbReference>
<evidence type="ECO:0000259" key="9">
    <source>
        <dbReference type="PROSITE" id="PS51012"/>
    </source>
</evidence>
<dbReference type="InterPro" id="IPR013525">
    <property type="entry name" value="ABC2_TM"/>
</dbReference>
<dbReference type="Gene3D" id="3.40.1710.10">
    <property type="entry name" value="abc type-2 transporter like domain"/>
    <property type="match status" value="1"/>
</dbReference>
<dbReference type="Proteomes" id="UP000320551">
    <property type="component" value="Unassembled WGS sequence"/>
</dbReference>